<sequence length="456" mass="48517">MAAATEDVVMPPPDEGGSTPTRSRTPARVRARRRRPTLPALATAALLLVCASLDPSGRGAGYPAAGSVLPIFALAANPSSAPAPSIAGGGEDEGHVAAPAPVVARLGRKLGVRYRPTSHSASAASIPRGGAGDRGKAPSSSSSDKTLSEILGHAVHRGLGGGLPGAVAGIVQVLTLMWLRTVINYQCRYGTTFLQSLTTLYNQGGVPRFYRGMAFALVQAPLARFASTAANDGVEALLGNLEYTKNWGPGKGTVVASAVVGLWRMMLMPVDTCKTVLQVDSAEGFRNLIRGVRRGKVWLLYQGAMAQALSAVVSHYPWFYTYNYLTKHPFVQRILRPALLRNAVVGFLSSVVSDTVSNAVRVIKTTKQAMGSKHVITYGEAVGMILAADGWRGLFGRGLKTRIFANALQSVVFTVIWRGLAERWSNSQEQGDKGVPSKKGEHTRNQNVDNEDDDNE</sequence>
<dbReference type="InterPro" id="IPR023395">
    <property type="entry name" value="MCP_dom_sf"/>
</dbReference>
<evidence type="ECO:0008006" key="6">
    <source>
        <dbReference type="Google" id="ProtNLM"/>
    </source>
</evidence>
<keyword evidence="3" id="KW-0472">Membrane</keyword>
<dbReference type="GO" id="GO:0016020">
    <property type="term" value="C:membrane"/>
    <property type="evidence" value="ECO:0007669"/>
    <property type="project" value="UniProtKB-SubCell"/>
</dbReference>
<feature type="region of interest" description="Disordered" evidence="4">
    <location>
        <begin position="118"/>
        <end position="145"/>
    </location>
</feature>
<evidence type="ECO:0000256" key="4">
    <source>
        <dbReference type="SAM" id="MobiDB-lite"/>
    </source>
</evidence>
<comment type="subcellular location">
    <subcellularLocation>
        <location evidence="1">Membrane</location>
    </subcellularLocation>
</comment>
<feature type="compositionally biased region" description="Basic residues" evidence="4">
    <location>
        <begin position="25"/>
        <end position="36"/>
    </location>
</feature>
<dbReference type="EMBL" id="HBKQ01006534">
    <property type="protein sequence ID" value="CAE2210491.1"/>
    <property type="molecule type" value="Transcribed_RNA"/>
</dbReference>
<dbReference type="PANTHER" id="PTHR47567:SF1">
    <property type="entry name" value="NAD-DEPENDENT EPIMERASE_DEHYDRATASE DOMAIN-CONTAINING PROTEIN"/>
    <property type="match status" value="1"/>
</dbReference>
<evidence type="ECO:0000313" key="5">
    <source>
        <dbReference type="EMBL" id="CAE2210491.1"/>
    </source>
</evidence>
<dbReference type="PANTHER" id="PTHR47567">
    <property type="entry name" value="MITOCHONDRIAL SUBSTRATE/SOLUTE CARRIER"/>
    <property type="match status" value="1"/>
</dbReference>
<protein>
    <recommendedName>
        <fullName evidence="6">Mitochondrial carrier protein</fullName>
    </recommendedName>
</protein>
<accession>A0A7S4HVE3</accession>
<name>A0A7S4HVE3_9STRA</name>
<evidence type="ECO:0000256" key="3">
    <source>
        <dbReference type="ARBA" id="ARBA00023136"/>
    </source>
</evidence>
<organism evidence="5">
    <name type="scientific">Odontella aurita</name>
    <dbReference type="NCBI Taxonomy" id="265563"/>
    <lineage>
        <taxon>Eukaryota</taxon>
        <taxon>Sar</taxon>
        <taxon>Stramenopiles</taxon>
        <taxon>Ochrophyta</taxon>
        <taxon>Bacillariophyta</taxon>
        <taxon>Mediophyceae</taxon>
        <taxon>Biddulphiophycidae</taxon>
        <taxon>Eupodiscales</taxon>
        <taxon>Odontellaceae</taxon>
        <taxon>Odontella</taxon>
    </lineage>
</organism>
<feature type="region of interest" description="Disordered" evidence="4">
    <location>
        <begin position="426"/>
        <end position="456"/>
    </location>
</feature>
<evidence type="ECO:0000256" key="1">
    <source>
        <dbReference type="ARBA" id="ARBA00004370"/>
    </source>
</evidence>
<reference evidence="5" key="1">
    <citation type="submission" date="2021-01" db="EMBL/GenBank/DDBJ databases">
        <authorList>
            <person name="Corre E."/>
            <person name="Pelletier E."/>
            <person name="Niang G."/>
            <person name="Scheremetjew M."/>
            <person name="Finn R."/>
            <person name="Kale V."/>
            <person name="Holt S."/>
            <person name="Cochrane G."/>
            <person name="Meng A."/>
            <person name="Brown T."/>
            <person name="Cohen L."/>
        </authorList>
    </citation>
    <scope>NUCLEOTIDE SEQUENCE</scope>
    <source>
        <strain evidence="5">Isolate 1302-5</strain>
    </source>
</reference>
<dbReference type="Gene3D" id="1.50.40.10">
    <property type="entry name" value="Mitochondrial carrier domain"/>
    <property type="match status" value="1"/>
</dbReference>
<proteinExistence type="predicted"/>
<keyword evidence="2" id="KW-0812">Transmembrane</keyword>
<evidence type="ECO:0000256" key="2">
    <source>
        <dbReference type="ARBA" id="ARBA00022692"/>
    </source>
</evidence>
<dbReference type="AlphaFoldDB" id="A0A7S4HVE3"/>
<feature type="region of interest" description="Disordered" evidence="4">
    <location>
        <begin position="1"/>
        <end position="36"/>
    </location>
</feature>
<gene>
    <name evidence="5" type="ORF">OAUR00152_LOCUS4345</name>
</gene>
<dbReference type="SUPFAM" id="SSF103506">
    <property type="entry name" value="Mitochondrial carrier"/>
    <property type="match status" value="1"/>
</dbReference>